<dbReference type="Proteomes" id="UP000218238">
    <property type="component" value="Unassembled WGS sequence"/>
</dbReference>
<name>A0A2A2TQ42_9CYAN</name>
<dbReference type="EMBL" id="NTFS01000006">
    <property type="protein sequence ID" value="PAX60553.1"/>
    <property type="molecule type" value="Genomic_DNA"/>
</dbReference>
<evidence type="ECO:0000313" key="2">
    <source>
        <dbReference type="Proteomes" id="UP000218238"/>
    </source>
</evidence>
<accession>A0A2A2TQ42</accession>
<proteinExistence type="predicted"/>
<organism evidence="1 2">
    <name type="scientific">Brunnivagina elsteri CCALA 953</name>
    <dbReference type="NCBI Taxonomy" id="987040"/>
    <lineage>
        <taxon>Bacteria</taxon>
        <taxon>Bacillati</taxon>
        <taxon>Cyanobacteriota</taxon>
        <taxon>Cyanophyceae</taxon>
        <taxon>Nostocales</taxon>
        <taxon>Calotrichaceae</taxon>
        <taxon>Brunnivagina</taxon>
    </lineage>
</organism>
<comment type="caution">
    <text evidence="1">The sequence shown here is derived from an EMBL/GenBank/DDBJ whole genome shotgun (WGS) entry which is preliminary data.</text>
</comment>
<evidence type="ECO:0000313" key="1">
    <source>
        <dbReference type="EMBL" id="PAX60553.1"/>
    </source>
</evidence>
<dbReference type="RefSeq" id="WP_095719931.1">
    <property type="nucleotide sequence ID" value="NZ_NTFS01000006.1"/>
</dbReference>
<protein>
    <submittedName>
        <fullName evidence="1">Uncharacterized protein</fullName>
    </submittedName>
</protein>
<gene>
    <name evidence="1" type="ORF">CK510_01135</name>
</gene>
<dbReference type="AlphaFoldDB" id="A0A2A2TQ42"/>
<reference evidence="1 2" key="1">
    <citation type="submission" date="2017-08" db="EMBL/GenBank/DDBJ databases">
        <title>Draft genome sequence of filamentous cyanobacterium Calothrix elsteri CCALA 953.</title>
        <authorList>
            <person name="Gagunashvili A.N."/>
            <person name="Elster J."/>
            <person name="Andresson O.S."/>
        </authorList>
    </citation>
    <scope>NUCLEOTIDE SEQUENCE [LARGE SCALE GENOMIC DNA]</scope>
    <source>
        <strain evidence="1 2">CCALA 953</strain>
    </source>
</reference>
<sequence length="128" mass="15998">MYKLKLLLLPVSLSLFISTLFVNFSSPRVLAETVSFVARDVENLHQKQTKNGNFNPQGFSQDIQRWQDYDRKLQEQRDRQWQNNKRQWQDYNWRLQQRDRQSLDYNRQWQQQQRQWDNNPQWQDYYPQ</sequence>
<keyword evidence="2" id="KW-1185">Reference proteome</keyword>